<evidence type="ECO:0000313" key="11">
    <source>
        <dbReference type="EMBL" id="KWA64969.1"/>
    </source>
</evidence>
<sequence length="105" mass="10756">MKTSRRSFLITSVAAVSAVALSSREALAADLPMLSESDPTAQALGYKADATKVDKAKYAKYAAGQDCAACMLYQGKPGSASGPCGAFPGKQVAAKGWCSAFSKKA</sequence>
<keyword evidence="2 7" id="KW-0004">4Fe-4S</keyword>
<evidence type="ECO:0000256" key="8">
    <source>
        <dbReference type="SAM" id="SignalP"/>
    </source>
</evidence>
<comment type="caution">
    <text evidence="11">The sequence shown here is derived from an EMBL/GenBank/DDBJ whole genome shotgun (WGS) entry which is preliminary data.</text>
</comment>
<comment type="similarity">
    <text evidence="7">Belongs to the high-potential iron-sulfur protein (HiPIP) family.</text>
</comment>
<evidence type="ECO:0000256" key="1">
    <source>
        <dbReference type="ARBA" id="ARBA00022448"/>
    </source>
</evidence>
<evidence type="ECO:0000313" key="10">
    <source>
        <dbReference type="EMBL" id="KAB0633022.1"/>
    </source>
</evidence>
<dbReference type="GO" id="GO:0009055">
    <property type="term" value="F:electron transfer activity"/>
    <property type="evidence" value="ECO:0007669"/>
    <property type="project" value="InterPro"/>
</dbReference>
<dbReference type="EMBL" id="QTPM01000011">
    <property type="protein sequence ID" value="RQY94126.1"/>
    <property type="molecule type" value="Genomic_DNA"/>
</dbReference>
<reference evidence="10 15" key="3">
    <citation type="submission" date="2019-09" db="EMBL/GenBank/DDBJ databases">
        <title>Draft genome sequences of 48 bacterial type strains from the CCUG.</title>
        <authorList>
            <person name="Tunovic T."/>
            <person name="Pineiro-Iglesias B."/>
            <person name="Unosson C."/>
            <person name="Inganas E."/>
            <person name="Ohlen M."/>
            <person name="Cardew S."/>
            <person name="Jensie-Markopoulos S."/>
            <person name="Salva-Serra F."/>
            <person name="Jaen-Luchoro D."/>
            <person name="Karlsson R."/>
            <person name="Svensson-Stadler L."/>
            <person name="Chun J."/>
            <person name="Moore E."/>
        </authorList>
    </citation>
    <scope>NUCLEOTIDE SEQUENCE [LARGE SCALE GENOMIC DNA]</scope>
    <source>
        <strain evidence="10 15">CCUG 65686</strain>
    </source>
</reference>
<evidence type="ECO:0000256" key="3">
    <source>
        <dbReference type="ARBA" id="ARBA00022723"/>
    </source>
</evidence>
<keyword evidence="6 7" id="KW-0411">Iron-sulfur</keyword>
<gene>
    <name evidence="12" type="ORF">DF017_11155</name>
    <name evidence="10" type="ORF">F7R25_31330</name>
    <name evidence="11" type="ORF">WT44_10390</name>
</gene>
<evidence type="ECO:0000313" key="15">
    <source>
        <dbReference type="Proteomes" id="UP000473470"/>
    </source>
</evidence>
<keyword evidence="8" id="KW-0732">Signal</keyword>
<dbReference type="PROSITE" id="PS51318">
    <property type="entry name" value="TAT"/>
    <property type="match status" value="1"/>
</dbReference>
<dbReference type="InterPro" id="IPR036369">
    <property type="entry name" value="HIPIP_sf"/>
</dbReference>
<evidence type="ECO:0000256" key="7">
    <source>
        <dbReference type="RuleBase" id="RU000620"/>
    </source>
</evidence>
<dbReference type="GO" id="GO:0019646">
    <property type="term" value="P:aerobic electron transport chain"/>
    <property type="evidence" value="ECO:0007669"/>
    <property type="project" value="InterPro"/>
</dbReference>
<dbReference type="Proteomes" id="UP000473470">
    <property type="component" value="Unassembled WGS sequence"/>
</dbReference>
<keyword evidence="5 7" id="KW-0408">Iron</keyword>
<dbReference type="KEGG" id="bstg:WT74_16055"/>
<dbReference type="Proteomes" id="UP000068603">
    <property type="component" value="Unassembled WGS sequence"/>
</dbReference>
<reference evidence="11 13" key="1">
    <citation type="submission" date="2015-11" db="EMBL/GenBank/DDBJ databases">
        <title>Expanding the genomic diversity of Burkholderia species for the development of highly accurate diagnostics.</title>
        <authorList>
            <person name="Sahl J."/>
            <person name="Keim P."/>
            <person name="Wagner D."/>
        </authorList>
    </citation>
    <scope>NUCLEOTIDE SEQUENCE [LARGE SCALE GENOMIC DNA]</scope>
    <source>
        <strain evidence="11 13">MSMB1960WGS</strain>
    </source>
</reference>
<protein>
    <recommendedName>
        <fullName evidence="7">High-potential iron-sulfur protein</fullName>
        <shortName evidence="7">HiPIP</shortName>
    </recommendedName>
</protein>
<dbReference type="RefSeq" id="WP_059803446.1">
    <property type="nucleotide sequence ID" value="NZ_CABVPM010000072.1"/>
</dbReference>
<dbReference type="STRING" id="1503054.WT74_16055"/>
<keyword evidence="1 7" id="KW-0813">Transport</keyword>
<organism evidence="11">
    <name type="scientific">Burkholderia stagnalis</name>
    <dbReference type="NCBI Taxonomy" id="1503054"/>
    <lineage>
        <taxon>Bacteria</taxon>
        <taxon>Pseudomonadati</taxon>
        <taxon>Pseudomonadota</taxon>
        <taxon>Betaproteobacteria</taxon>
        <taxon>Burkholderiales</taxon>
        <taxon>Burkholderiaceae</taxon>
        <taxon>Burkholderia</taxon>
        <taxon>Burkholderia cepacia complex</taxon>
    </lineage>
</organism>
<dbReference type="InterPro" id="IPR006311">
    <property type="entry name" value="TAT_signal"/>
</dbReference>
<comment type="subunit">
    <text evidence="7">Homodimer.</text>
</comment>
<name>A0A119W3X2_9BURK</name>
<feature type="chain" id="PRO_5044548028" description="High-potential iron-sulfur protein" evidence="8">
    <location>
        <begin position="29"/>
        <end position="105"/>
    </location>
</feature>
<accession>A0A119W3X2</accession>
<dbReference type="Pfam" id="PF01355">
    <property type="entry name" value="HIPIP"/>
    <property type="match status" value="1"/>
</dbReference>
<dbReference type="Proteomes" id="UP000281098">
    <property type="component" value="Unassembled WGS sequence"/>
</dbReference>
<evidence type="ECO:0000313" key="14">
    <source>
        <dbReference type="Proteomes" id="UP000281098"/>
    </source>
</evidence>
<evidence type="ECO:0000256" key="4">
    <source>
        <dbReference type="ARBA" id="ARBA00022982"/>
    </source>
</evidence>
<keyword evidence="4 7" id="KW-0249">Electron transport</keyword>
<keyword evidence="3 7" id="KW-0479">Metal-binding</keyword>
<feature type="signal peptide" evidence="8">
    <location>
        <begin position="1"/>
        <end position="28"/>
    </location>
</feature>
<dbReference type="EMBL" id="VZOK01000075">
    <property type="protein sequence ID" value="KAB0633022.1"/>
    <property type="molecule type" value="Genomic_DNA"/>
</dbReference>
<dbReference type="Gene3D" id="4.10.490.10">
    <property type="entry name" value="High potential iron-sulphur protein"/>
    <property type="match status" value="1"/>
</dbReference>
<comment type="function">
    <text evidence="7">Specific class of high-redox-potential 4Fe-4S ferredoxins. Functions in anaerobic electron transport in most purple and in some other photosynthetic bacteria and in at least one genus (Paracoccus) of halophilic, denitrifying bacteria.</text>
</comment>
<evidence type="ECO:0000313" key="13">
    <source>
        <dbReference type="Proteomes" id="UP000068603"/>
    </source>
</evidence>
<dbReference type="EMBL" id="LPHB01000031">
    <property type="protein sequence ID" value="KWA64969.1"/>
    <property type="molecule type" value="Genomic_DNA"/>
</dbReference>
<dbReference type="GO" id="GO:0051539">
    <property type="term" value="F:4 iron, 4 sulfur cluster binding"/>
    <property type="evidence" value="ECO:0007669"/>
    <property type="project" value="UniProtKB-KW"/>
</dbReference>
<dbReference type="GeneID" id="93052183"/>
<dbReference type="SUPFAM" id="SSF57652">
    <property type="entry name" value="HIPIP (high potential iron protein)"/>
    <property type="match status" value="1"/>
</dbReference>
<feature type="domain" description="High potential iron-sulfur proteins family profile" evidence="9">
    <location>
        <begin position="28"/>
        <end position="105"/>
    </location>
</feature>
<evidence type="ECO:0000313" key="12">
    <source>
        <dbReference type="EMBL" id="RQY94126.1"/>
    </source>
</evidence>
<evidence type="ECO:0000259" key="9">
    <source>
        <dbReference type="PROSITE" id="PS51373"/>
    </source>
</evidence>
<keyword evidence="14" id="KW-1185">Reference proteome</keyword>
<dbReference type="GO" id="GO:0046872">
    <property type="term" value="F:metal ion binding"/>
    <property type="evidence" value="ECO:0007669"/>
    <property type="project" value="UniProtKB-KW"/>
</dbReference>
<reference evidence="12 14" key="2">
    <citation type="submission" date="2018-08" db="EMBL/GenBank/DDBJ databases">
        <title>Comparative analysis of Burkholderia isolates from Puerto Rico.</title>
        <authorList>
            <person name="Hall C."/>
            <person name="Sahl J."/>
            <person name="Wagner D."/>
        </authorList>
    </citation>
    <scope>NUCLEOTIDE SEQUENCE [LARGE SCALE GENOMIC DNA]</scope>
    <source>
        <strain evidence="12 14">Bp8966</strain>
    </source>
</reference>
<dbReference type="InterPro" id="IPR000170">
    <property type="entry name" value="High_potential_FeS_prot"/>
</dbReference>
<evidence type="ECO:0000256" key="6">
    <source>
        <dbReference type="ARBA" id="ARBA00023014"/>
    </source>
</evidence>
<proteinExistence type="inferred from homology"/>
<evidence type="ECO:0000256" key="5">
    <source>
        <dbReference type="ARBA" id="ARBA00023004"/>
    </source>
</evidence>
<dbReference type="PROSITE" id="PS51373">
    <property type="entry name" value="HIPIP"/>
    <property type="match status" value="1"/>
</dbReference>
<dbReference type="AlphaFoldDB" id="A0A119W3X2"/>
<evidence type="ECO:0000256" key="2">
    <source>
        <dbReference type="ARBA" id="ARBA00022485"/>
    </source>
</evidence>